<dbReference type="Pfam" id="PF08669">
    <property type="entry name" value="GCV_T_C"/>
    <property type="match status" value="1"/>
</dbReference>
<dbReference type="SUPFAM" id="SSF51905">
    <property type="entry name" value="FAD/NAD(P)-binding domain"/>
    <property type="match status" value="1"/>
</dbReference>
<feature type="domain" description="Aminomethyltransferase C-terminal" evidence="6">
    <location>
        <begin position="857"/>
        <end position="943"/>
    </location>
</feature>
<dbReference type="InterPro" id="IPR027266">
    <property type="entry name" value="TrmE/GcvT-like"/>
</dbReference>
<keyword evidence="3" id="KW-0547">Nucleotide-binding</keyword>
<dbReference type="InterPro" id="IPR041117">
    <property type="entry name" value="SoxA_A3"/>
</dbReference>
<evidence type="ECO:0000256" key="3">
    <source>
        <dbReference type="PIRNR" id="PIRNR037980"/>
    </source>
</evidence>
<dbReference type="EC" id="1.5.3.24" evidence="3"/>
<dbReference type="InterPro" id="IPR006277">
    <property type="entry name" value="Sarcosine_oxidase_asu"/>
</dbReference>
<dbReference type="SUPFAM" id="SSF103025">
    <property type="entry name" value="Folate-binding domain"/>
    <property type="match status" value="1"/>
</dbReference>
<comment type="catalytic activity">
    <reaction evidence="3">
        <text>sarcosine + (6S)-5,6,7,8-tetrahydrofolate + O2 = (6R)-5,10-methylene-5,6,7,8-tetrahydrofolate + glycine + H2O2</text>
        <dbReference type="Rhea" id="RHEA:70455"/>
        <dbReference type="ChEBI" id="CHEBI:15379"/>
        <dbReference type="ChEBI" id="CHEBI:15636"/>
        <dbReference type="ChEBI" id="CHEBI:16240"/>
        <dbReference type="ChEBI" id="CHEBI:57305"/>
        <dbReference type="ChEBI" id="CHEBI:57433"/>
        <dbReference type="ChEBI" id="CHEBI:57453"/>
        <dbReference type="EC" id="1.5.3.24"/>
    </reaction>
</comment>
<dbReference type="PANTHER" id="PTHR43757:SF2">
    <property type="entry name" value="AMINOMETHYLTRANSFERASE, MITOCHONDRIAL"/>
    <property type="match status" value="1"/>
</dbReference>
<feature type="domain" description="GCVT N-terminal" evidence="4">
    <location>
        <begin position="566"/>
        <end position="837"/>
    </location>
</feature>
<dbReference type="Gene3D" id="3.50.50.60">
    <property type="entry name" value="FAD/NAD(P)-binding domain"/>
    <property type="match status" value="1"/>
</dbReference>
<evidence type="ECO:0000259" key="5">
    <source>
        <dbReference type="Pfam" id="PF07992"/>
    </source>
</evidence>
<keyword evidence="2 3" id="KW-0560">Oxidoreductase</keyword>
<dbReference type="PRINTS" id="PR00368">
    <property type="entry name" value="FADPNR"/>
</dbReference>
<dbReference type="InterPro" id="IPR028896">
    <property type="entry name" value="GcvT/YgfZ/DmdA"/>
</dbReference>
<dbReference type="Gene3D" id="3.10.20.440">
    <property type="entry name" value="2Fe-2S iron-sulphur cluster binding domain, sarcosine oxidase, alpha subunit, N-terminal domain"/>
    <property type="match status" value="1"/>
</dbReference>
<name>A0ABS7I3R5_9MICO</name>
<dbReference type="InterPro" id="IPR036188">
    <property type="entry name" value="FAD/NAD-bd_sf"/>
</dbReference>
<evidence type="ECO:0000259" key="7">
    <source>
        <dbReference type="Pfam" id="PF17806"/>
    </source>
</evidence>
<evidence type="ECO:0000256" key="2">
    <source>
        <dbReference type="ARBA" id="ARBA00023002"/>
    </source>
</evidence>
<evidence type="ECO:0000259" key="4">
    <source>
        <dbReference type="Pfam" id="PF01571"/>
    </source>
</evidence>
<keyword evidence="3" id="KW-0963">Cytoplasm</keyword>
<accession>A0ABS7I3R5</accession>
<dbReference type="PRINTS" id="PR00411">
    <property type="entry name" value="PNDRDTASEI"/>
</dbReference>
<dbReference type="InterPro" id="IPR042204">
    <property type="entry name" value="2Fe-2S-bd_N"/>
</dbReference>
<dbReference type="SUPFAM" id="SSF101790">
    <property type="entry name" value="Aminomethyltransferase beta-barrel domain"/>
    <property type="match status" value="1"/>
</dbReference>
<keyword evidence="9" id="KW-1185">Reference proteome</keyword>
<evidence type="ECO:0000256" key="1">
    <source>
        <dbReference type="ARBA" id="ARBA00008609"/>
    </source>
</evidence>
<sequence>MTQRHRTETGGLIDRRTPLSFDFEGIAVDGYAGDTLASALLANGIHEVTTSIKLGRPRGIAAAGAEDPSGLLQITTPFPDPMQLATTIELAPGIAAHGVPGQGVLPTEPDPARYDSAHLHVDVLVVGSGPAGLVAASEAARAGARVALVDEKLTPGGSLPATPRTIDGADALEWVSRTVEELRSLGVTLLQRTTVFGVYDDGLALALERRTDHLGSDAPADALRQRIWRIRARRTIVAAGSHERPVVFADNDRPGIMLAGAARTYLHRYGVAVGERVVVFTTNDSAYSAAFDLHDAGIAVSAIIDARSVIGTHWTDGSAARGIPLHHGSVVTATAGESRVASVSFARFNGTAFGITEEIAADTLLVSGGWNPAVHLYSQAGGSLRYDERLGAFVPDSVVPGIAVAGSAAGRFGLRDVLEDAHRVTSEVLAELDFVAEPGDLPAADEDVDHGPGAVLWYVPTGEPEDLATHFVDLQRDATVADIAHAIGAGLRSVEHIKRYTTIGTAHDQGKTSGIIASGIAAAISGEKIAGVGTTRFRPPYTPVAFAALAGRARGDLFDPVRITPVHDWHVAHGAEFEDVGQWKRPWYYPQDGEDIHAAVARETIAARNAVGILDGSTLGKIDVQGPDAGEFLDRVYTNLMSTLKVGSVRYGVMCGVDGMVIDDGTVLRLGEERFLVYTTTGGAAKILDWLEEWLQTEWPELRVYLTSVTEHLVTFPVVGPLSRSVIGDLFPGVDVTNEAFPFMTWRDTDLGGVPVRLARVSFSGELAYEVSAASWYGRDLWERLIAAGEQYGITPYGTETMHVLRAEKGYPIVGQDTDGTVTPQDLGMSWVVSKKKADFIGKRSFDRPANHEPNRRQLVGLLPDDPRSFIPEGSQLVSVDDLESLPVPMEGFVTSSYDSEALASTFALALLDGGHSRIGEKVNAVVDGRTVPVTITSHVLLDPEGARRDG</sequence>
<dbReference type="RefSeq" id="WP_220340391.1">
    <property type="nucleotide sequence ID" value="NZ_JAEUAX010000012.1"/>
</dbReference>
<dbReference type="InterPro" id="IPR013977">
    <property type="entry name" value="GcvT_C"/>
</dbReference>
<proteinExistence type="inferred from homology"/>
<dbReference type="InterPro" id="IPR029043">
    <property type="entry name" value="GcvT/YgfZ_C"/>
</dbReference>
<dbReference type="PANTHER" id="PTHR43757">
    <property type="entry name" value="AMINOMETHYLTRANSFERASE"/>
    <property type="match status" value="1"/>
</dbReference>
<evidence type="ECO:0000259" key="6">
    <source>
        <dbReference type="Pfam" id="PF08669"/>
    </source>
</evidence>
<protein>
    <recommendedName>
        <fullName evidence="3">Sarcosine oxidase subunit alpha</fullName>
        <ecNumber evidence="3">1.5.3.24</ecNumber>
    </recommendedName>
</protein>
<dbReference type="Proteomes" id="UP000777440">
    <property type="component" value="Unassembled WGS sequence"/>
</dbReference>
<comment type="caution">
    <text evidence="8">The sequence shown here is derived from an EMBL/GenBank/DDBJ whole genome shotgun (WGS) entry which is preliminary data.</text>
</comment>
<keyword evidence="3" id="KW-0520">NAD</keyword>
<evidence type="ECO:0000313" key="9">
    <source>
        <dbReference type="Proteomes" id="UP000777440"/>
    </source>
</evidence>
<feature type="domain" description="SoxA A3" evidence="7">
    <location>
        <begin position="470"/>
        <end position="552"/>
    </location>
</feature>
<gene>
    <name evidence="8" type="ORF">JNB61_16825</name>
</gene>
<dbReference type="InterPro" id="IPR006222">
    <property type="entry name" value="GCVT_N"/>
</dbReference>
<dbReference type="Pfam" id="PF07992">
    <property type="entry name" value="Pyr_redox_2"/>
    <property type="match status" value="1"/>
</dbReference>
<organism evidence="8 9">
    <name type="scientific">Microbacterium ureisolvens</name>
    <dbReference type="NCBI Taxonomy" id="2781186"/>
    <lineage>
        <taxon>Bacteria</taxon>
        <taxon>Bacillati</taxon>
        <taxon>Actinomycetota</taxon>
        <taxon>Actinomycetes</taxon>
        <taxon>Micrococcales</taxon>
        <taxon>Microbacteriaceae</taxon>
        <taxon>Microbacterium</taxon>
    </lineage>
</organism>
<dbReference type="Pfam" id="PF13510">
    <property type="entry name" value="Fer2_4"/>
    <property type="match status" value="1"/>
</dbReference>
<dbReference type="PIRSF" id="PIRSF037980">
    <property type="entry name" value="SoxA"/>
    <property type="match status" value="1"/>
</dbReference>
<comment type="subcellular location">
    <subcellularLocation>
        <location evidence="3">Cytoplasm</location>
    </subcellularLocation>
</comment>
<dbReference type="Gene3D" id="3.30.1360.120">
    <property type="entry name" value="Probable tRNA modification gtpase trme, domain 1"/>
    <property type="match status" value="1"/>
</dbReference>
<comment type="similarity">
    <text evidence="1 3">Belongs to the GcvT family.</text>
</comment>
<evidence type="ECO:0000313" key="8">
    <source>
        <dbReference type="EMBL" id="MBW9111437.1"/>
    </source>
</evidence>
<comment type="cofactor">
    <cofactor evidence="3">
        <name>NAD(+)</name>
        <dbReference type="ChEBI" id="CHEBI:57540"/>
    </cofactor>
    <text evidence="3">Binds 1 NAD(+) per subunit.</text>
</comment>
<reference evidence="8 9" key="1">
    <citation type="journal article" date="2021" name="MBio">
        <title>Poor Competitiveness of Bradyrhizobium in Pigeon Pea Root Colonization in Indian Soils.</title>
        <authorList>
            <person name="Chalasani D."/>
            <person name="Basu A."/>
            <person name="Pullabhotla S.V.S.R.N."/>
            <person name="Jorrin B."/>
            <person name="Neal A.L."/>
            <person name="Poole P.S."/>
            <person name="Podile A.R."/>
            <person name="Tkacz A."/>
        </authorList>
    </citation>
    <scope>NUCLEOTIDE SEQUENCE [LARGE SCALE GENOMIC DNA]</scope>
    <source>
        <strain evidence="8 9">HU12</strain>
    </source>
</reference>
<dbReference type="Pfam" id="PF01571">
    <property type="entry name" value="GCV_T"/>
    <property type="match status" value="1"/>
</dbReference>
<dbReference type="InterPro" id="IPR023753">
    <property type="entry name" value="FAD/NAD-binding_dom"/>
</dbReference>
<dbReference type="Pfam" id="PF17806">
    <property type="entry name" value="SO_alpha_A3"/>
    <property type="match status" value="1"/>
</dbReference>
<dbReference type="EMBL" id="JAEUAX010000012">
    <property type="protein sequence ID" value="MBW9111437.1"/>
    <property type="molecule type" value="Genomic_DNA"/>
</dbReference>
<feature type="domain" description="FAD/NAD(P)-binding" evidence="5">
    <location>
        <begin position="122"/>
        <end position="409"/>
    </location>
</feature>